<reference evidence="2 3" key="1">
    <citation type="journal article" date="2018" name="Front. Plant Sci.">
        <title>Red Clover (Trifolium pratense) and Zigzag Clover (T. medium) - A Picture of Genomic Similarities and Differences.</title>
        <authorList>
            <person name="Dluhosova J."/>
            <person name="Istvanek J."/>
            <person name="Nedelnik J."/>
            <person name="Repkova J."/>
        </authorList>
    </citation>
    <scope>NUCLEOTIDE SEQUENCE [LARGE SCALE GENOMIC DNA]</scope>
    <source>
        <strain evidence="3">cv. 10/8</strain>
        <tissue evidence="2">Leaf</tissue>
    </source>
</reference>
<dbReference type="EMBL" id="LXQA011182933">
    <property type="protein sequence ID" value="MCI88069.1"/>
    <property type="molecule type" value="Genomic_DNA"/>
</dbReference>
<dbReference type="AlphaFoldDB" id="A0A392VL18"/>
<dbReference type="Proteomes" id="UP000265520">
    <property type="component" value="Unassembled WGS sequence"/>
</dbReference>
<sequence length="38" mass="4202">PYGMQILTPWGSLKSNSRNTVIPPPSPRRLLRNSGGRP</sequence>
<evidence type="ECO:0000313" key="2">
    <source>
        <dbReference type="EMBL" id="MCI88069.1"/>
    </source>
</evidence>
<name>A0A392VL18_9FABA</name>
<organism evidence="2 3">
    <name type="scientific">Trifolium medium</name>
    <dbReference type="NCBI Taxonomy" id="97028"/>
    <lineage>
        <taxon>Eukaryota</taxon>
        <taxon>Viridiplantae</taxon>
        <taxon>Streptophyta</taxon>
        <taxon>Embryophyta</taxon>
        <taxon>Tracheophyta</taxon>
        <taxon>Spermatophyta</taxon>
        <taxon>Magnoliopsida</taxon>
        <taxon>eudicotyledons</taxon>
        <taxon>Gunneridae</taxon>
        <taxon>Pentapetalae</taxon>
        <taxon>rosids</taxon>
        <taxon>fabids</taxon>
        <taxon>Fabales</taxon>
        <taxon>Fabaceae</taxon>
        <taxon>Papilionoideae</taxon>
        <taxon>50 kb inversion clade</taxon>
        <taxon>NPAAA clade</taxon>
        <taxon>Hologalegina</taxon>
        <taxon>IRL clade</taxon>
        <taxon>Trifolieae</taxon>
        <taxon>Trifolium</taxon>
    </lineage>
</organism>
<comment type="caution">
    <text evidence="2">The sequence shown here is derived from an EMBL/GenBank/DDBJ whole genome shotgun (WGS) entry which is preliminary data.</text>
</comment>
<accession>A0A392VL18</accession>
<protein>
    <submittedName>
        <fullName evidence="2">Uncharacterized protein</fullName>
    </submittedName>
</protein>
<feature type="region of interest" description="Disordered" evidence="1">
    <location>
        <begin position="1"/>
        <end position="38"/>
    </location>
</feature>
<evidence type="ECO:0000313" key="3">
    <source>
        <dbReference type="Proteomes" id="UP000265520"/>
    </source>
</evidence>
<feature type="non-terminal residue" evidence="2">
    <location>
        <position position="1"/>
    </location>
</feature>
<evidence type="ECO:0000256" key="1">
    <source>
        <dbReference type="SAM" id="MobiDB-lite"/>
    </source>
</evidence>
<proteinExistence type="predicted"/>
<keyword evidence="3" id="KW-1185">Reference proteome</keyword>